<dbReference type="Gene3D" id="2.130.10.10">
    <property type="entry name" value="YVTN repeat-like/Quinoprotein amine dehydrogenase"/>
    <property type="match status" value="1"/>
</dbReference>
<feature type="region of interest" description="Disordered" evidence="2">
    <location>
        <begin position="451"/>
        <end position="472"/>
    </location>
</feature>
<dbReference type="SUPFAM" id="SSF63829">
    <property type="entry name" value="Calcium-dependent phosphotriesterase"/>
    <property type="match status" value="1"/>
</dbReference>
<reference evidence="4" key="1">
    <citation type="submission" date="2020-05" db="EMBL/GenBank/DDBJ databases">
        <title>Frigoriglobus tundricola gen. nov., sp. nov., a psychrotolerant cellulolytic planctomycete of the family Gemmataceae with two divergent copies of 16S rRNA gene.</title>
        <authorList>
            <person name="Kulichevskaya I.S."/>
            <person name="Ivanova A.A."/>
            <person name="Naumoff D.G."/>
            <person name="Beletsky A.V."/>
            <person name="Rijpstra W.I.C."/>
            <person name="Sinninghe Damste J.S."/>
            <person name="Mardanov A.V."/>
            <person name="Ravin N.V."/>
            <person name="Dedysh S.N."/>
        </authorList>
    </citation>
    <scope>NUCLEOTIDE SEQUENCE [LARGE SCALE GENOMIC DNA]</scope>
    <source>
        <strain evidence="4">PL17</strain>
    </source>
</reference>
<sequence>MPSPAPQLELLERRDVPVTTFVWNGGGANQLWSTSANWVGGVAPTASTADPTGVVIQLNGNTQSTMDVNGLTVDQIDFVGNDNEVTIATGTALGLNGGVLADNVVSGGTGNRLDNQDGSPTSTSELDMVGSAPVFRADLGDDLTVQAFITGTQGLTKLGAGEFDLRNLTVGRSFSGSVDLMEGTTYLGSRAPDYPYGFGITVQDSLTVGDDARVVVEAGGFNELGPSGQKYNGQAVREGTATVSLGAGASLEFPEGGFQSIKSLSGRAGSQVVLGNNSGIYVGFPLDPAEDVEFDGSFTGAGSVYYANLGTWTLGGSNTFDGTVSVIAGTLRAGATDALSARSQIFLYDTTLDLNNFDQTVGGVSNMEVAGTSVDNSRVLLGSATLTIDSVQPDAVFIGTISGTGGLTLSGPGRLSLSGANDYTGPTVVRDGAVLNLNGTEYTDITLDDSTLDGNGTTGDVDSSGGGLVSPGNSPGRITVGALTLGATDALTMQLYGTAAGTEYDQIVAHGPVSLAGTQLNIELGFTPAPGTSFTILSNQSGVAIAGGFAGLPEGAEFITGGVTFRITYHGGVGNDVVLTVPAEPPPAVPSVTRAGSVSVAFGPQGEVLEVIDSTGTLTQYDAAGAHAIIGGVADASVAFGPNGQVFLITYQDGSLVQYDAAGTHVLIASGVSSATLAFGPQGEVLEVIDSTGLLTQYSATGALALAGGVASASATFGPNGEHLLVTSRDGTLTLYTATGALALAGGVASASATVGPNGETYLLLHFDGSLVQYDPSGVHPLGTVV</sequence>
<evidence type="ECO:0000256" key="2">
    <source>
        <dbReference type="SAM" id="MobiDB-lite"/>
    </source>
</evidence>
<dbReference type="RefSeq" id="WP_171474886.1">
    <property type="nucleotide sequence ID" value="NZ_CP053452.2"/>
</dbReference>
<dbReference type="Pfam" id="PF12951">
    <property type="entry name" value="PATR"/>
    <property type="match status" value="2"/>
</dbReference>
<feature type="compositionally biased region" description="Polar residues" evidence="2">
    <location>
        <begin position="112"/>
        <end position="125"/>
    </location>
</feature>
<dbReference type="InterPro" id="IPR013425">
    <property type="entry name" value="Autotrns_rpt"/>
</dbReference>
<dbReference type="InterPro" id="IPR011050">
    <property type="entry name" value="Pectin_lyase_fold/virulence"/>
</dbReference>
<keyword evidence="1" id="KW-0732">Signal</keyword>
<organism evidence="3 4">
    <name type="scientific">Frigoriglobus tundricola</name>
    <dbReference type="NCBI Taxonomy" id="2774151"/>
    <lineage>
        <taxon>Bacteria</taxon>
        <taxon>Pseudomonadati</taxon>
        <taxon>Planctomycetota</taxon>
        <taxon>Planctomycetia</taxon>
        <taxon>Gemmatales</taxon>
        <taxon>Gemmataceae</taxon>
        <taxon>Frigoriglobus</taxon>
    </lineage>
</organism>
<dbReference type="AlphaFoldDB" id="A0A6M5Z2U0"/>
<name>A0A6M5Z2U0_9BACT</name>
<proteinExistence type="predicted"/>
<protein>
    <submittedName>
        <fullName evidence="3">Uncharacterized protein</fullName>
    </submittedName>
</protein>
<dbReference type="KEGG" id="ftj:FTUN_7670"/>
<dbReference type="InterPro" id="IPR015943">
    <property type="entry name" value="WD40/YVTN_repeat-like_dom_sf"/>
</dbReference>
<keyword evidence="4" id="KW-1185">Reference proteome</keyword>
<feature type="region of interest" description="Disordered" evidence="2">
    <location>
        <begin position="108"/>
        <end position="127"/>
    </location>
</feature>
<dbReference type="Proteomes" id="UP000503447">
    <property type="component" value="Chromosome"/>
</dbReference>
<feature type="compositionally biased region" description="Low complexity" evidence="2">
    <location>
        <begin position="453"/>
        <end position="463"/>
    </location>
</feature>
<dbReference type="EMBL" id="CP053452">
    <property type="protein sequence ID" value="QJX00047.1"/>
    <property type="molecule type" value="Genomic_DNA"/>
</dbReference>
<evidence type="ECO:0000256" key="1">
    <source>
        <dbReference type="ARBA" id="ARBA00022729"/>
    </source>
</evidence>
<accession>A0A6M5Z2U0</accession>
<gene>
    <name evidence="3" type="ORF">FTUN_7670</name>
</gene>
<evidence type="ECO:0000313" key="3">
    <source>
        <dbReference type="EMBL" id="QJX00047.1"/>
    </source>
</evidence>
<dbReference type="SUPFAM" id="SSF51126">
    <property type="entry name" value="Pectin lyase-like"/>
    <property type="match status" value="1"/>
</dbReference>
<evidence type="ECO:0000313" key="4">
    <source>
        <dbReference type="Proteomes" id="UP000503447"/>
    </source>
</evidence>
<dbReference type="NCBIfam" id="TIGR02601">
    <property type="entry name" value="autotrns_rpt"/>
    <property type="match status" value="2"/>
</dbReference>